<sequence length="96" mass="10453">MADAWAWIHEGRVAGAFIGKTPADFCADRAGGCVIPLRAETAKVRYADELYQVLKDLTGLAMMAAAPLNTYQAAVRNSNELLQQIERESTEDSNHG</sequence>
<gene>
    <name evidence="1" type="ORF">F6453_2357</name>
</gene>
<comment type="caution">
    <text evidence="1">The sequence shown here is derived from an EMBL/GenBank/DDBJ whole genome shotgun (WGS) entry which is preliminary data.</text>
</comment>
<dbReference type="EMBL" id="WBMP01000009">
    <property type="protein sequence ID" value="KAE8545385.1"/>
    <property type="molecule type" value="Genomic_DNA"/>
</dbReference>
<protein>
    <submittedName>
        <fullName evidence="1">Uncharacterized protein</fullName>
    </submittedName>
</protein>
<accession>A0A833JST8</accession>
<dbReference type="Proteomes" id="UP000469950">
    <property type="component" value="Unassembled WGS sequence"/>
</dbReference>
<dbReference type="AlphaFoldDB" id="A0A833JST8"/>
<evidence type="ECO:0000313" key="1">
    <source>
        <dbReference type="EMBL" id="KAE8545385.1"/>
    </source>
</evidence>
<name>A0A833JST8_MARNT</name>
<evidence type="ECO:0000313" key="2">
    <source>
        <dbReference type="Proteomes" id="UP000469950"/>
    </source>
</evidence>
<reference evidence="1 2" key="1">
    <citation type="submission" date="2019-10" db="EMBL/GenBank/DDBJ databases">
        <title>Draft genome sequence of Marinobacter hydrocarbonoclasticus NCT7M from the microbiome of the marine copepod.</title>
        <authorList>
            <person name="Nuttall R."/>
            <person name="Sharma G."/>
            <person name="Moisander P."/>
        </authorList>
    </citation>
    <scope>NUCLEOTIDE SEQUENCE [LARGE SCALE GENOMIC DNA]</scope>
    <source>
        <strain evidence="1 2">NCT7M</strain>
    </source>
</reference>
<organism evidence="1 2">
    <name type="scientific">Marinobacter nauticus</name>
    <name type="common">Marinobacter hydrocarbonoclasticus</name>
    <name type="synonym">Marinobacter aquaeolei</name>
    <dbReference type="NCBI Taxonomy" id="2743"/>
    <lineage>
        <taxon>Bacteria</taxon>
        <taxon>Pseudomonadati</taxon>
        <taxon>Pseudomonadota</taxon>
        <taxon>Gammaproteobacteria</taxon>
        <taxon>Pseudomonadales</taxon>
        <taxon>Marinobacteraceae</taxon>
        <taxon>Marinobacter</taxon>
    </lineage>
</organism>
<dbReference type="RefSeq" id="WP_153740941.1">
    <property type="nucleotide sequence ID" value="NZ_JAHVJE010000007.1"/>
</dbReference>
<proteinExistence type="predicted"/>